<feature type="binding site" evidence="4">
    <location>
        <begin position="160"/>
        <end position="163"/>
    </location>
    <ligand>
        <name>pyridoxal 5'-phosphate</name>
        <dbReference type="ChEBI" id="CHEBI:597326"/>
    </ligand>
</feature>
<dbReference type="GO" id="GO:0005737">
    <property type="term" value="C:cytoplasm"/>
    <property type="evidence" value="ECO:0007669"/>
    <property type="project" value="UniProtKB-SubCell"/>
</dbReference>
<dbReference type="Gene3D" id="3.90.1150.10">
    <property type="entry name" value="Aspartate Aminotransferase, domain 1"/>
    <property type="match status" value="1"/>
</dbReference>
<dbReference type="GO" id="GO:0030429">
    <property type="term" value="F:kynureninase activity"/>
    <property type="evidence" value="ECO:0007669"/>
    <property type="project" value="UniProtKB-UniRule"/>
</dbReference>
<dbReference type="HOGENOM" id="CLU_003433_4_0_1"/>
<dbReference type="VEuPathDB" id="FungiDB:HMPREF1541_02148"/>
<dbReference type="InterPro" id="IPR015424">
    <property type="entry name" value="PyrdxlP-dep_Trfase"/>
</dbReference>
<evidence type="ECO:0000256" key="3">
    <source>
        <dbReference type="ARBA" id="ARBA00022898"/>
    </source>
</evidence>
<dbReference type="PANTHER" id="PTHR14084:SF0">
    <property type="entry name" value="KYNURENINASE"/>
    <property type="match status" value="1"/>
</dbReference>
<evidence type="ECO:0000256" key="2">
    <source>
        <dbReference type="ARBA" id="ARBA00022801"/>
    </source>
</evidence>
<dbReference type="GO" id="GO:0034354">
    <property type="term" value="P:'de novo' NAD+ biosynthetic process from L-tryptophan"/>
    <property type="evidence" value="ECO:0007669"/>
    <property type="project" value="UniProtKB-UniRule"/>
</dbReference>
<proteinExistence type="inferred from homology"/>
<dbReference type="GO" id="GO:0043420">
    <property type="term" value="P:anthranilate metabolic process"/>
    <property type="evidence" value="ECO:0007669"/>
    <property type="project" value="UniProtKB-UniRule"/>
</dbReference>
<feature type="binding site" evidence="4">
    <location>
        <position position="129"/>
    </location>
    <ligand>
        <name>pyridoxal 5'-phosphate</name>
        <dbReference type="ChEBI" id="CHEBI:597326"/>
    </ligand>
</feature>
<keyword evidence="2 4" id="KW-0378">Hydrolase</keyword>
<dbReference type="RefSeq" id="XP_008714726.1">
    <property type="nucleotide sequence ID" value="XM_008716504.1"/>
</dbReference>
<dbReference type="InterPro" id="IPR015421">
    <property type="entry name" value="PyrdxlP-dep_Trfase_major"/>
</dbReference>
<evidence type="ECO:0000313" key="7">
    <source>
        <dbReference type="Proteomes" id="UP000030752"/>
    </source>
</evidence>
<dbReference type="PANTHER" id="PTHR14084">
    <property type="entry name" value="KYNURENINASE"/>
    <property type="match status" value="1"/>
</dbReference>
<keyword evidence="4 5" id="KW-0963">Cytoplasm</keyword>
<comment type="function">
    <text evidence="4 5">Catalyzes the cleavage of L-kynurenine (L-Kyn) and L-3-hydroxykynurenine (L-3OHKyn) into anthranilic acid (AA) and 3-hydroxyanthranilic acid (3-OHAA), respectively.</text>
</comment>
<dbReference type="GeneID" id="19969487"/>
<comment type="cofactor">
    <cofactor evidence="4 5">
        <name>pyridoxal 5'-phosphate</name>
        <dbReference type="ChEBI" id="CHEBI:597326"/>
    </cofactor>
</comment>
<dbReference type="OrthoDB" id="5978656at2759"/>
<dbReference type="Gene3D" id="3.40.640.10">
    <property type="entry name" value="Type I PLP-dependent aspartate aminotransferase-like (Major domain)"/>
    <property type="match status" value="1"/>
</dbReference>
<name>W2S319_CYPE1</name>
<dbReference type="AlphaFoldDB" id="W2S319"/>
<dbReference type="STRING" id="1220924.W2S319"/>
<dbReference type="eggNOG" id="KOG3846">
    <property type="taxonomic scope" value="Eukaryota"/>
</dbReference>
<feature type="binding site" evidence="4">
    <location>
        <position position="130"/>
    </location>
    <ligand>
        <name>pyridoxal 5'-phosphate</name>
        <dbReference type="ChEBI" id="CHEBI:597326"/>
    </ligand>
</feature>
<comment type="subunit">
    <text evidence="4 5">Homodimer.</text>
</comment>
<dbReference type="EMBL" id="KB822718">
    <property type="protein sequence ID" value="ETN42990.1"/>
    <property type="molecule type" value="Genomic_DNA"/>
</dbReference>
<organism evidence="6 7">
    <name type="scientific">Cyphellophora europaea (strain CBS 101466)</name>
    <name type="common">Phialophora europaea</name>
    <dbReference type="NCBI Taxonomy" id="1220924"/>
    <lineage>
        <taxon>Eukaryota</taxon>
        <taxon>Fungi</taxon>
        <taxon>Dikarya</taxon>
        <taxon>Ascomycota</taxon>
        <taxon>Pezizomycotina</taxon>
        <taxon>Eurotiomycetes</taxon>
        <taxon>Chaetothyriomycetidae</taxon>
        <taxon>Chaetothyriales</taxon>
        <taxon>Cyphellophoraceae</taxon>
        <taxon>Cyphellophora</taxon>
    </lineage>
</organism>
<evidence type="ECO:0000256" key="1">
    <source>
        <dbReference type="ARBA" id="ARBA00022642"/>
    </source>
</evidence>
<comment type="pathway">
    <text evidence="4 5">Cofactor biosynthesis; NAD(+) biosynthesis; quinolinate from L-kynurenine: step 2/3.</text>
</comment>
<dbReference type="EC" id="3.7.1.3" evidence="4 5"/>
<feature type="binding site" evidence="4">
    <location>
        <position position="249"/>
    </location>
    <ligand>
        <name>pyridoxal 5'-phosphate</name>
        <dbReference type="ChEBI" id="CHEBI:597326"/>
    </ligand>
</feature>
<accession>W2S319</accession>
<protein>
    <recommendedName>
        <fullName evidence="4 5">Kynureninase</fullName>
        <ecNumber evidence="4 5">3.7.1.3</ecNumber>
    </recommendedName>
    <alternativeName>
        <fullName evidence="4">Biosynthesis of nicotinic acid protein 5</fullName>
    </alternativeName>
    <alternativeName>
        <fullName evidence="4">L-kynurenine hydrolase</fullName>
    </alternativeName>
</protein>
<dbReference type="UniPathway" id="UPA00334">
    <property type="reaction ID" value="UER00455"/>
</dbReference>
<dbReference type="InParanoid" id="W2S319"/>
<sequence length="464" mass="51810">MASTGNEQLSRDWALAQDQEDPLSRFREQFHIPSQGDLHRPTLASSTSEPPSTPSIYLCGNSLGLQPRRTASLINTFLTQWRTKGVKGHFVPHSDSPLPPFLHIDDAAASLMAPLVGALPSEVAVMGTLTGNLHLLLSSFYRPSLDKSGRYKILLEGKAFPSDHFAIESQIAHWGLDPAKAMVLLEPRDPEVPVLETEEICRTIDAHKDELALVLLPGIQFYTGQYFDMQTITRYAHERGVLVGWDCAHAAGNVELKLHEWDVDFAAWCTYKYMNSGPGAMAALFVHERFGKVDMDGEGRLYHPRLSGWWGDDKSGRFAMTNKFNPRPGAAGFQLSNPSALDLAAVLSSLQIFNETTMAELRARSLRLTHFLEALLDNMTKNGRDDFTIITPRNPEARGAQISIRLKPGLLDPVLEYLDEKGAIIDERKPDVIRVAPAPLYNTFADVWDFCEIFRQACDRALRR</sequence>
<comment type="catalytic activity">
    <reaction evidence="4 5">
        <text>L-kynurenine + H2O = anthranilate + L-alanine + H(+)</text>
        <dbReference type="Rhea" id="RHEA:16813"/>
        <dbReference type="ChEBI" id="CHEBI:15377"/>
        <dbReference type="ChEBI" id="CHEBI:15378"/>
        <dbReference type="ChEBI" id="CHEBI:16567"/>
        <dbReference type="ChEBI" id="CHEBI:57959"/>
        <dbReference type="ChEBI" id="CHEBI:57972"/>
        <dbReference type="EC" id="3.7.1.3"/>
    </reaction>
</comment>
<evidence type="ECO:0000313" key="6">
    <source>
        <dbReference type="EMBL" id="ETN42990.1"/>
    </source>
</evidence>
<feature type="modified residue" description="N6-(pyridoxal phosphate)lysine" evidence="4">
    <location>
        <position position="272"/>
    </location>
</feature>
<reference evidence="6 7" key="1">
    <citation type="submission" date="2013-03" db="EMBL/GenBank/DDBJ databases">
        <title>The Genome Sequence of Phialophora europaea CBS 101466.</title>
        <authorList>
            <consortium name="The Broad Institute Genomics Platform"/>
            <person name="Cuomo C."/>
            <person name="de Hoog S."/>
            <person name="Gorbushina A."/>
            <person name="Walker B."/>
            <person name="Young S.K."/>
            <person name="Zeng Q."/>
            <person name="Gargeya S."/>
            <person name="Fitzgerald M."/>
            <person name="Haas B."/>
            <person name="Abouelleil A."/>
            <person name="Allen A.W."/>
            <person name="Alvarado L."/>
            <person name="Arachchi H.M."/>
            <person name="Berlin A.M."/>
            <person name="Chapman S.B."/>
            <person name="Gainer-Dewar J."/>
            <person name="Goldberg J."/>
            <person name="Griggs A."/>
            <person name="Gujja S."/>
            <person name="Hansen M."/>
            <person name="Howarth C."/>
            <person name="Imamovic A."/>
            <person name="Ireland A."/>
            <person name="Larimer J."/>
            <person name="McCowan C."/>
            <person name="Murphy C."/>
            <person name="Pearson M."/>
            <person name="Poon T.W."/>
            <person name="Priest M."/>
            <person name="Roberts A."/>
            <person name="Saif S."/>
            <person name="Shea T."/>
            <person name="Sisk P."/>
            <person name="Sykes S."/>
            <person name="Wortman J."/>
            <person name="Nusbaum C."/>
            <person name="Birren B."/>
        </authorList>
    </citation>
    <scope>NUCLEOTIDE SEQUENCE [LARGE SCALE GENOMIC DNA]</scope>
    <source>
        <strain evidence="6 7">CBS 101466</strain>
    </source>
</reference>
<dbReference type="PIRSF" id="PIRSF038800">
    <property type="entry name" value="KYNU"/>
    <property type="match status" value="1"/>
</dbReference>
<dbReference type="Pfam" id="PF22580">
    <property type="entry name" value="KYNU_C"/>
    <property type="match status" value="1"/>
</dbReference>
<feature type="binding site" evidence="4">
    <location>
        <position position="337"/>
    </location>
    <ligand>
        <name>pyridoxal 5'-phosphate</name>
        <dbReference type="ChEBI" id="CHEBI:597326"/>
    </ligand>
</feature>
<dbReference type="InterPro" id="IPR015422">
    <property type="entry name" value="PyrdxlP-dep_Trfase_small"/>
</dbReference>
<dbReference type="NCBIfam" id="TIGR01814">
    <property type="entry name" value="kynureninase"/>
    <property type="match status" value="1"/>
</dbReference>
<evidence type="ECO:0000256" key="5">
    <source>
        <dbReference type="PIRNR" id="PIRNR038800"/>
    </source>
</evidence>
<keyword evidence="7" id="KW-1185">Reference proteome</keyword>
<dbReference type="InterPro" id="IPR010111">
    <property type="entry name" value="Kynureninase"/>
</dbReference>
<dbReference type="FunFam" id="3.40.640.10:FF:000031">
    <property type="entry name" value="Kynureninase"/>
    <property type="match status" value="1"/>
</dbReference>
<feature type="binding site" evidence="4">
    <location>
        <position position="271"/>
    </location>
    <ligand>
        <name>pyridoxal 5'-phosphate</name>
        <dbReference type="ChEBI" id="CHEBI:597326"/>
    </ligand>
</feature>
<feature type="binding site" evidence="4">
    <location>
        <position position="246"/>
    </location>
    <ligand>
        <name>pyridoxal 5'-phosphate</name>
        <dbReference type="ChEBI" id="CHEBI:597326"/>
    </ligand>
</feature>
<evidence type="ECO:0000256" key="4">
    <source>
        <dbReference type="HAMAP-Rule" id="MF_03017"/>
    </source>
</evidence>
<dbReference type="GO" id="GO:0019441">
    <property type="term" value="P:L-tryptophan catabolic process to kynurenine"/>
    <property type="evidence" value="ECO:0007669"/>
    <property type="project" value="TreeGrafter"/>
</dbReference>
<keyword evidence="3 4" id="KW-0663">Pyridoxal phosphate</keyword>
<comment type="subcellular location">
    <subcellularLocation>
        <location evidence="4 5">Cytoplasm</location>
    </subcellularLocation>
</comment>
<comment type="pathway">
    <text evidence="4 5">Amino-acid degradation; L-kynurenine degradation; L-alanine and anthranilate from L-kynurenine: step 1/1.</text>
</comment>
<dbReference type="UniPathway" id="UPA00253">
    <property type="reaction ID" value="UER00329"/>
</dbReference>
<dbReference type="GO" id="GO:0030170">
    <property type="term" value="F:pyridoxal phosphate binding"/>
    <property type="evidence" value="ECO:0007669"/>
    <property type="project" value="UniProtKB-UniRule"/>
</dbReference>
<gene>
    <name evidence="4" type="primary">BNA5</name>
    <name evidence="6" type="ORF">HMPREF1541_02148</name>
</gene>
<comment type="catalytic activity">
    <reaction evidence="5">
        <text>3-hydroxy-L-kynurenine + H2O = 3-hydroxyanthranilate + L-alanine + H(+)</text>
        <dbReference type="Rhea" id="RHEA:25143"/>
        <dbReference type="ChEBI" id="CHEBI:15377"/>
        <dbReference type="ChEBI" id="CHEBI:15378"/>
        <dbReference type="ChEBI" id="CHEBI:36559"/>
        <dbReference type="ChEBI" id="CHEBI:57972"/>
        <dbReference type="ChEBI" id="CHEBI:58125"/>
        <dbReference type="EC" id="3.7.1.3"/>
    </reaction>
</comment>
<dbReference type="HAMAP" id="MF_01970">
    <property type="entry name" value="Kynureninase"/>
    <property type="match status" value="1"/>
</dbReference>
<dbReference type="FunCoup" id="W2S319">
    <property type="interactions" value="212"/>
</dbReference>
<comment type="caution">
    <text evidence="4">Lacks conserved residue(s) required for the propagation of feature annotation.</text>
</comment>
<keyword evidence="1 4" id="KW-0662">Pyridine nucleotide biosynthesis</keyword>
<dbReference type="GO" id="GO:0019805">
    <property type="term" value="P:quinolinate biosynthetic process"/>
    <property type="evidence" value="ECO:0007669"/>
    <property type="project" value="UniProtKB-UniRule"/>
</dbReference>
<dbReference type="SUPFAM" id="SSF53383">
    <property type="entry name" value="PLP-dependent transferases"/>
    <property type="match status" value="1"/>
</dbReference>
<feature type="binding site" evidence="4">
    <location>
        <position position="309"/>
    </location>
    <ligand>
        <name>pyridoxal 5'-phosphate</name>
        <dbReference type="ChEBI" id="CHEBI:597326"/>
    </ligand>
</feature>
<dbReference type="Proteomes" id="UP000030752">
    <property type="component" value="Unassembled WGS sequence"/>
</dbReference>
<comment type="similarity">
    <text evidence="4 5">Belongs to the kynureninase family.</text>
</comment>
<dbReference type="GO" id="GO:0097053">
    <property type="term" value="P:L-kynurenine catabolic process"/>
    <property type="evidence" value="ECO:0007669"/>
    <property type="project" value="UniProtKB-UniRule"/>
</dbReference>